<gene>
    <name evidence="2" type="ORF">PSFLO_00505</name>
</gene>
<sequence>MQAVRSRLASHLPAGLGQVEAGTALGQRRLPGSNDDAALSTFTPAAAPNQHPPPPPPPTPPSSQHHRYRSRTACSSHIIAYVEAPHGASTSGLLLTPLIPHHPAHSRATAPCDDQGHPSILP</sequence>
<name>A0A5C3ERV6_9BASI</name>
<feature type="compositionally biased region" description="Pro residues" evidence="1">
    <location>
        <begin position="50"/>
        <end position="61"/>
    </location>
</feature>
<evidence type="ECO:0000256" key="1">
    <source>
        <dbReference type="SAM" id="MobiDB-lite"/>
    </source>
</evidence>
<dbReference type="Proteomes" id="UP000323386">
    <property type="component" value="Unassembled WGS sequence"/>
</dbReference>
<proteinExistence type="predicted"/>
<accession>A0A5C3ERV6</accession>
<dbReference type="EMBL" id="OOIP01000001">
    <property type="protein sequence ID" value="SPO35034.1"/>
    <property type="molecule type" value="Genomic_DNA"/>
</dbReference>
<reference evidence="2 3" key="1">
    <citation type="submission" date="2018-03" db="EMBL/GenBank/DDBJ databases">
        <authorList>
            <person name="Guldener U."/>
        </authorList>
    </citation>
    <scope>NUCLEOTIDE SEQUENCE [LARGE SCALE GENOMIC DNA]</scope>
    <source>
        <strain evidence="2 3">DAOM196992</strain>
    </source>
</reference>
<protein>
    <submittedName>
        <fullName evidence="2">Uncharacterized protein</fullName>
    </submittedName>
</protein>
<keyword evidence="3" id="KW-1185">Reference proteome</keyword>
<dbReference type="AlphaFoldDB" id="A0A5C3ERV6"/>
<evidence type="ECO:0000313" key="3">
    <source>
        <dbReference type="Proteomes" id="UP000323386"/>
    </source>
</evidence>
<evidence type="ECO:0000313" key="2">
    <source>
        <dbReference type="EMBL" id="SPO35034.1"/>
    </source>
</evidence>
<feature type="region of interest" description="Disordered" evidence="1">
    <location>
        <begin position="96"/>
        <end position="122"/>
    </location>
</feature>
<organism evidence="2 3">
    <name type="scientific">Pseudozyma flocculosa</name>
    <dbReference type="NCBI Taxonomy" id="84751"/>
    <lineage>
        <taxon>Eukaryota</taxon>
        <taxon>Fungi</taxon>
        <taxon>Dikarya</taxon>
        <taxon>Basidiomycota</taxon>
        <taxon>Ustilaginomycotina</taxon>
        <taxon>Ustilaginomycetes</taxon>
        <taxon>Ustilaginales</taxon>
        <taxon>Ustilaginaceae</taxon>
        <taxon>Pseudozyma</taxon>
    </lineage>
</organism>
<feature type="region of interest" description="Disordered" evidence="1">
    <location>
        <begin position="1"/>
        <end position="72"/>
    </location>
</feature>